<proteinExistence type="predicted"/>
<evidence type="ECO:0000313" key="2">
    <source>
        <dbReference type="EMBL" id="KAF9480964.1"/>
    </source>
</evidence>
<gene>
    <name evidence="2" type="ORF">BDN70DRAFT_976815</name>
</gene>
<reference evidence="2" key="1">
    <citation type="submission" date="2020-11" db="EMBL/GenBank/DDBJ databases">
        <authorList>
            <consortium name="DOE Joint Genome Institute"/>
            <person name="Ahrendt S."/>
            <person name="Riley R."/>
            <person name="Andreopoulos W."/>
            <person name="Labutti K."/>
            <person name="Pangilinan J."/>
            <person name="Ruiz-Duenas F.J."/>
            <person name="Barrasa J.M."/>
            <person name="Sanchez-Garcia M."/>
            <person name="Camarero S."/>
            <person name="Miyauchi S."/>
            <person name="Serrano A."/>
            <person name="Linde D."/>
            <person name="Babiker R."/>
            <person name="Drula E."/>
            <person name="Ayuso-Fernandez I."/>
            <person name="Pacheco R."/>
            <person name="Padilla G."/>
            <person name="Ferreira P."/>
            <person name="Barriuso J."/>
            <person name="Kellner H."/>
            <person name="Castanera R."/>
            <person name="Alfaro M."/>
            <person name="Ramirez L."/>
            <person name="Pisabarro A.G."/>
            <person name="Kuo A."/>
            <person name="Tritt A."/>
            <person name="Lipzen A."/>
            <person name="He G."/>
            <person name="Yan M."/>
            <person name="Ng V."/>
            <person name="Cullen D."/>
            <person name="Martin F."/>
            <person name="Rosso M.-N."/>
            <person name="Henrissat B."/>
            <person name="Hibbett D."/>
            <person name="Martinez A.T."/>
            <person name="Grigoriev I.V."/>
        </authorList>
    </citation>
    <scope>NUCLEOTIDE SEQUENCE</scope>
    <source>
        <strain evidence="2">CIRM-BRFM 674</strain>
    </source>
</reference>
<evidence type="ECO:0000256" key="1">
    <source>
        <dbReference type="SAM" id="MobiDB-lite"/>
    </source>
</evidence>
<comment type="caution">
    <text evidence="2">The sequence shown here is derived from an EMBL/GenBank/DDBJ whole genome shotgun (WGS) entry which is preliminary data.</text>
</comment>
<dbReference type="EMBL" id="MU155186">
    <property type="protein sequence ID" value="KAF9480964.1"/>
    <property type="molecule type" value="Genomic_DNA"/>
</dbReference>
<accession>A0A9P5Z4H0</accession>
<feature type="region of interest" description="Disordered" evidence="1">
    <location>
        <begin position="55"/>
        <end position="91"/>
    </location>
</feature>
<feature type="compositionally biased region" description="Acidic residues" evidence="1">
    <location>
        <begin position="76"/>
        <end position="91"/>
    </location>
</feature>
<dbReference type="AlphaFoldDB" id="A0A9P5Z4H0"/>
<name>A0A9P5Z4H0_9AGAR</name>
<protein>
    <submittedName>
        <fullName evidence="2">Uncharacterized protein</fullName>
    </submittedName>
</protein>
<evidence type="ECO:0000313" key="3">
    <source>
        <dbReference type="Proteomes" id="UP000807469"/>
    </source>
</evidence>
<keyword evidence="3" id="KW-1185">Reference proteome</keyword>
<organism evidence="2 3">
    <name type="scientific">Pholiota conissans</name>
    <dbReference type="NCBI Taxonomy" id="109636"/>
    <lineage>
        <taxon>Eukaryota</taxon>
        <taxon>Fungi</taxon>
        <taxon>Dikarya</taxon>
        <taxon>Basidiomycota</taxon>
        <taxon>Agaricomycotina</taxon>
        <taxon>Agaricomycetes</taxon>
        <taxon>Agaricomycetidae</taxon>
        <taxon>Agaricales</taxon>
        <taxon>Agaricineae</taxon>
        <taxon>Strophariaceae</taxon>
        <taxon>Pholiota</taxon>
    </lineage>
</organism>
<dbReference type="OrthoDB" id="10658275at2759"/>
<sequence length="393" mass="44073">MGPKQAKQVSLKTKFQQYNSRIGIIYTSMATTHYPKSTKGSAHLFEPELGSPANMLPTWTPMPNLEINSKRGLDSDSNDGSDTSEVDELDEDKIVIKTPTKRRKIAATFFTPPQTQNTKIAPSTTRLIKASSSKVTLALSTHAASEDDFQYPNPGEVLYVTPSENPNSTLLCSQEFGPTFNIMRLESAFNEQKDPFLVRLSTFDAGTRKDIAEGNVRGRNPFSSRTIFITDATVTVTGASTLTSESICPSKLSEERVFVEHQVQHHSKHAQLHVEPPKNARNKDVTVRTHEAGVDKLDVLTKARVSPVVFRRPRYAPQARNEDREAAMRYNLRWVIERVGKVHVEEQNENGKGKAHEVRPFALHELTQRQSCDRILEDVSMQEEIHGMETSSE</sequence>
<dbReference type="Proteomes" id="UP000807469">
    <property type="component" value="Unassembled WGS sequence"/>
</dbReference>